<keyword evidence="2" id="KW-0560">Oxidoreductase</keyword>
<protein>
    <submittedName>
        <fullName evidence="2">Cysteine-rich region, CCG domain protein</fullName>
        <ecNumber evidence="2">1.1.5.3</ecNumber>
    </submittedName>
</protein>
<gene>
    <name evidence="2" type="ORF">B1B_07015</name>
</gene>
<reference evidence="2" key="2">
    <citation type="journal article" date="2014" name="ISME J.">
        <title>Microbial stratification in low pH oxic and suboxic macroscopic growths along an acid mine drainage.</title>
        <authorList>
            <person name="Mendez-Garcia C."/>
            <person name="Mesa V."/>
            <person name="Sprenger R.R."/>
            <person name="Richter M."/>
            <person name="Diez M.S."/>
            <person name="Solano J."/>
            <person name="Bargiela R."/>
            <person name="Golyshina O.V."/>
            <person name="Manteca A."/>
            <person name="Ramos J.L."/>
            <person name="Gallego J.R."/>
            <person name="Llorente I."/>
            <person name="Martins Dos Santos V.A."/>
            <person name="Jensen O.N."/>
            <person name="Pelaez A.I."/>
            <person name="Sanchez J."/>
            <person name="Ferrer M."/>
        </authorList>
    </citation>
    <scope>NUCLEOTIDE SEQUENCE</scope>
</reference>
<name>T1CAG8_9ZZZZ</name>
<dbReference type="InterPro" id="IPR051460">
    <property type="entry name" value="HdrC_iron-sulfur_subunit"/>
</dbReference>
<dbReference type="InterPro" id="IPR004017">
    <property type="entry name" value="Cys_rich_dom"/>
</dbReference>
<dbReference type="EC" id="1.1.5.3" evidence="2"/>
<dbReference type="InterPro" id="IPR017896">
    <property type="entry name" value="4Fe4S_Fe-S-bd"/>
</dbReference>
<feature type="domain" description="4Fe-4S ferredoxin-type" evidence="1">
    <location>
        <begin position="14"/>
        <end position="45"/>
    </location>
</feature>
<dbReference type="GO" id="GO:0004368">
    <property type="term" value="F:glycerol-3-phosphate dehydrogenase (quinone) activity"/>
    <property type="evidence" value="ECO:0007669"/>
    <property type="project" value="UniProtKB-EC"/>
</dbReference>
<dbReference type="PANTHER" id="PTHR43255">
    <property type="entry name" value="IRON-SULFUR-BINDING OXIDOREDUCTASE FADF-RELATED-RELATED"/>
    <property type="match status" value="1"/>
</dbReference>
<sequence>MGRKLLEETMDGNPVPHISDSFYSCLDCHACLYVCPAGVNAGNVSLLSREIITSSGDRKNENPYARMIVEVTEKYGNPLGVRSRSAGWAEGIHFDEKAEYLLYTGNMFQLMPYTKNLNSARKRMGSSLSNFMASRVANHPSLIRLLSRMRDREMELKNSGTLRNIVKLLRLSGVSFSYLGEKEPYPGTFIYDLGYIEKFKKYSNYVYSALKESGSRKIITVDPHTYELLKNIFPLYISNFDLEIYYYLDLVRMPSIPRGNEKVVFHEPCHFALRDPKYSKPLQVLSGSANTVLAKRSGNRTRCCGGPDELTFPELSEKASQIRYDELKSTGADCIITACPICNVNLSKENRTMEIADYLASKLPG</sequence>
<dbReference type="AlphaFoldDB" id="T1CAG8"/>
<organism evidence="2">
    <name type="scientific">mine drainage metagenome</name>
    <dbReference type="NCBI Taxonomy" id="410659"/>
    <lineage>
        <taxon>unclassified sequences</taxon>
        <taxon>metagenomes</taxon>
        <taxon>ecological metagenomes</taxon>
    </lineage>
</organism>
<evidence type="ECO:0000313" key="2">
    <source>
        <dbReference type="EMBL" id="EQD63505.1"/>
    </source>
</evidence>
<dbReference type="Pfam" id="PF02754">
    <property type="entry name" value="CCG"/>
    <property type="match status" value="1"/>
</dbReference>
<dbReference type="PROSITE" id="PS00198">
    <property type="entry name" value="4FE4S_FER_1"/>
    <property type="match status" value="1"/>
</dbReference>
<dbReference type="GO" id="GO:0005886">
    <property type="term" value="C:plasma membrane"/>
    <property type="evidence" value="ECO:0007669"/>
    <property type="project" value="TreeGrafter"/>
</dbReference>
<proteinExistence type="predicted"/>
<dbReference type="EMBL" id="AUZY01004458">
    <property type="protein sequence ID" value="EQD63505.1"/>
    <property type="molecule type" value="Genomic_DNA"/>
</dbReference>
<comment type="caution">
    <text evidence="2">The sequence shown here is derived from an EMBL/GenBank/DDBJ whole genome shotgun (WGS) entry which is preliminary data.</text>
</comment>
<dbReference type="PANTHER" id="PTHR43255:SF2">
    <property type="entry name" value="HETERODISULFIDE REDUCTASE RELATED PROTEIN"/>
    <property type="match status" value="1"/>
</dbReference>
<evidence type="ECO:0000259" key="1">
    <source>
        <dbReference type="PROSITE" id="PS51379"/>
    </source>
</evidence>
<dbReference type="SUPFAM" id="SSF46548">
    <property type="entry name" value="alpha-helical ferredoxin"/>
    <property type="match status" value="1"/>
</dbReference>
<dbReference type="InterPro" id="IPR017900">
    <property type="entry name" value="4Fe4S_Fe_S_CS"/>
</dbReference>
<reference evidence="2" key="1">
    <citation type="submission" date="2013-08" db="EMBL/GenBank/DDBJ databases">
        <authorList>
            <person name="Mendez C."/>
            <person name="Richter M."/>
            <person name="Ferrer M."/>
            <person name="Sanchez J."/>
        </authorList>
    </citation>
    <scope>NUCLEOTIDE SEQUENCE</scope>
</reference>
<accession>T1CAG8</accession>
<dbReference type="PROSITE" id="PS51379">
    <property type="entry name" value="4FE4S_FER_2"/>
    <property type="match status" value="1"/>
</dbReference>